<keyword evidence="2" id="KW-1185">Reference proteome</keyword>
<dbReference type="InterPro" id="IPR007817">
    <property type="entry name" value="Isocyanide_synthase_DIT1"/>
</dbReference>
<evidence type="ECO:0000313" key="2">
    <source>
        <dbReference type="Proteomes" id="UP000655208"/>
    </source>
</evidence>
<accession>A0A917WM62</accession>
<name>A0A917WM62_9ACTN</name>
<dbReference type="PANTHER" id="PTHR37285">
    <property type="entry name" value="SPORE WALL MATURATION PROTEIN DIT1"/>
    <property type="match status" value="1"/>
</dbReference>
<gene>
    <name evidence="1" type="ORF">GCM10011594_38240</name>
</gene>
<dbReference type="Pfam" id="PF05141">
    <property type="entry name" value="DIT1_PvcA"/>
    <property type="match status" value="1"/>
</dbReference>
<sequence>MTVPTTSTPTSPYIYVNAQLPTVWAPPVVTDRAELDPAELHGLLAGNDVTITPPSAGSVEERLLAVFTDPEVLFGDPDFIPAHTAEWIERFSRFTAVGEPIEFVTMAFPYKVPNPLKTDRRAPDLGEALMLRRFQAVLDAVGQVYRPGARLTILEEGILGRCQGVDPRRIAAYRVGIDAITELSGVDRDRVGFHSLDDMAELVPNFEARWIFEQERLRELWDTGDPVVRAAYATTNAAQRTSVPTWDYDPAVLARAYDPDQTGSELRYARDYIDKVSHRQFFAYRAALGLRDAGYLEQIAPGALKLTVSPKPENLAVVPVNRVSRVLPYHGVPVLFPDGRWEVRYLGGLGELGPVQALHLAADPDPAPIGYRVTG</sequence>
<dbReference type="EMBL" id="BMNA01000013">
    <property type="protein sequence ID" value="GGM14518.1"/>
    <property type="molecule type" value="Genomic_DNA"/>
</dbReference>
<reference evidence="1" key="1">
    <citation type="journal article" date="2014" name="Int. J. Syst. Evol. Microbiol.">
        <title>Complete genome sequence of Corynebacterium casei LMG S-19264T (=DSM 44701T), isolated from a smear-ripened cheese.</title>
        <authorList>
            <consortium name="US DOE Joint Genome Institute (JGI-PGF)"/>
            <person name="Walter F."/>
            <person name="Albersmeier A."/>
            <person name="Kalinowski J."/>
            <person name="Ruckert C."/>
        </authorList>
    </citation>
    <scope>NUCLEOTIDE SEQUENCE</scope>
    <source>
        <strain evidence="1">CGMCC 4.7308</strain>
    </source>
</reference>
<reference evidence="1" key="2">
    <citation type="submission" date="2020-09" db="EMBL/GenBank/DDBJ databases">
        <authorList>
            <person name="Sun Q."/>
            <person name="Zhou Y."/>
        </authorList>
    </citation>
    <scope>NUCLEOTIDE SEQUENCE</scope>
    <source>
        <strain evidence="1">CGMCC 4.7308</strain>
    </source>
</reference>
<organism evidence="1 2">
    <name type="scientific">Nakamurella endophytica</name>
    <dbReference type="NCBI Taxonomy" id="1748367"/>
    <lineage>
        <taxon>Bacteria</taxon>
        <taxon>Bacillati</taxon>
        <taxon>Actinomycetota</taxon>
        <taxon>Actinomycetes</taxon>
        <taxon>Nakamurellales</taxon>
        <taxon>Nakamurellaceae</taxon>
        <taxon>Nakamurella</taxon>
    </lineage>
</organism>
<dbReference type="Proteomes" id="UP000655208">
    <property type="component" value="Unassembled WGS sequence"/>
</dbReference>
<comment type="caution">
    <text evidence="1">The sequence shown here is derived from an EMBL/GenBank/DDBJ whole genome shotgun (WGS) entry which is preliminary data.</text>
</comment>
<evidence type="ECO:0000313" key="1">
    <source>
        <dbReference type="EMBL" id="GGM14518.1"/>
    </source>
</evidence>
<evidence type="ECO:0008006" key="3">
    <source>
        <dbReference type="Google" id="ProtNLM"/>
    </source>
</evidence>
<proteinExistence type="predicted"/>
<dbReference type="PANTHER" id="PTHR37285:SF5">
    <property type="entry name" value="SPORE WALL MATURATION PROTEIN DIT1"/>
    <property type="match status" value="1"/>
</dbReference>
<protein>
    <recommendedName>
        <fullName evidence="3">Pyoverdine/dityrosine biosynthesis protein</fullName>
    </recommendedName>
</protein>
<dbReference type="AlphaFoldDB" id="A0A917WM62"/>